<evidence type="ECO:0000313" key="3">
    <source>
        <dbReference type="EnsemblPlants" id="PNT71239"/>
    </source>
</evidence>
<proteinExistence type="predicted"/>
<evidence type="ECO:0000313" key="2">
    <source>
        <dbReference type="EMBL" id="PNT71239.1"/>
    </source>
</evidence>
<sequence>MIIDLEFLIRWQQQHFDLWRIRSAVAPLCDCRRISRRPSRSNSEGCSQAPFVGSAPPNHQILLTRTHGEPCPTNRREEARVASSASSDSDGTPPRCKMRPGGEQGAAGPAPSNPSVVLTVCAY</sequence>
<keyword evidence="4" id="KW-1185">Reference proteome</keyword>
<reference evidence="2" key="2">
    <citation type="submission" date="2017-06" db="EMBL/GenBank/DDBJ databases">
        <title>WGS assembly of Brachypodium distachyon.</title>
        <authorList>
            <consortium name="The International Brachypodium Initiative"/>
            <person name="Lucas S."/>
            <person name="Harmon-Smith M."/>
            <person name="Lail K."/>
            <person name="Tice H."/>
            <person name="Grimwood J."/>
            <person name="Bruce D."/>
            <person name="Barry K."/>
            <person name="Shu S."/>
            <person name="Lindquist E."/>
            <person name="Wang M."/>
            <person name="Pitluck S."/>
            <person name="Vogel J.P."/>
            <person name="Garvin D.F."/>
            <person name="Mockler T.C."/>
            <person name="Schmutz J."/>
            <person name="Rokhsar D."/>
            <person name="Bevan M.W."/>
        </authorList>
    </citation>
    <scope>NUCLEOTIDE SEQUENCE</scope>
    <source>
        <strain evidence="2">Bd21</strain>
    </source>
</reference>
<evidence type="ECO:0000313" key="4">
    <source>
        <dbReference type="Proteomes" id="UP000008810"/>
    </source>
</evidence>
<dbReference type="Gramene" id="PNT71239">
    <property type="protein sequence ID" value="PNT71239"/>
    <property type="gene ID" value="BRADI_2g25142v3"/>
</dbReference>
<protein>
    <submittedName>
        <fullName evidence="2 3">Uncharacterized protein</fullName>
    </submittedName>
</protein>
<reference evidence="3" key="3">
    <citation type="submission" date="2018-08" db="UniProtKB">
        <authorList>
            <consortium name="EnsemblPlants"/>
        </authorList>
    </citation>
    <scope>IDENTIFICATION</scope>
    <source>
        <strain evidence="3">cv. Bd21</strain>
    </source>
</reference>
<accession>A0A2K2DAD2</accession>
<dbReference type="EnsemblPlants" id="PNT71239">
    <property type="protein sequence ID" value="PNT71239"/>
    <property type="gene ID" value="BRADI_2g25142v3"/>
</dbReference>
<dbReference type="EMBL" id="CM000881">
    <property type="protein sequence ID" value="PNT71239.1"/>
    <property type="molecule type" value="Genomic_DNA"/>
</dbReference>
<organism evidence="2">
    <name type="scientific">Brachypodium distachyon</name>
    <name type="common">Purple false brome</name>
    <name type="synonym">Trachynia distachya</name>
    <dbReference type="NCBI Taxonomy" id="15368"/>
    <lineage>
        <taxon>Eukaryota</taxon>
        <taxon>Viridiplantae</taxon>
        <taxon>Streptophyta</taxon>
        <taxon>Embryophyta</taxon>
        <taxon>Tracheophyta</taxon>
        <taxon>Spermatophyta</taxon>
        <taxon>Magnoliopsida</taxon>
        <taxon>Liliopsida</taxon>
        <taxon>Poales</taxon>
        <taxon>Poaceae</taxon>
        <taxon>BOP clade</taxon>
        <taxon>Pooideae</taxon>
        <taxon>Stipodae</taxon>
        <taxon>Brachypodieae</taxon>
        <taxon>Brachypodium</taxon>
    </lineage>
</organism>
<dbReference type="Proteomes" id="UP000008810">
    <property type="component" value="Chromosome 2"/>
</dbReference>
<reference evidence="2 3" key="1">
    <citation type="journal article" date="2010" name="Nature">
        <title>Genome sequencing and analysis of the model grass Brachypodium distachyon.</title>
        <authorList>
            <consortium name="International Brachypodium Initiative"/>
        </authorList>
    </citation>
    <scope>NUCLEOTIDE SEQUENCE [LARGE SCALE GENOMIC DNA]</scope>
    <source>
        <strain evidence="2 3">Bd21</strain>
    </source>
</reference>
<name>A0A2K2DAD2_BRADI</name>
<dbReference type="InParanoid" id="A0A2K2DAD2"/>
<gene>
    <name evidence="2" type="ORF">BRADI_2g25142v3</name>
</gene>
<dbReference type="AlphaFoldDB" id="A0A2K2DAD2"/>
<feature type="region of interest" description="Disordered" evidence="1">
    <location>
        <begin position="36"/>
        <end position="114"/>
    </location>
</feature>
<evidence type="ECO:0000256" key="1">
    <source>
        <dbReference type="SAM" id="MobiDB-lite"/>
    </source>
</evidence>